<feature type="transmembrane region" description="Helical" evidence="8">
    <location>
        <begin position="174"/>
        <end position="190"/>
    </location>
</feature>
<feature type="transmembrane region" description="Helical" evidence="8">
    <location>
        <begin position="376"/>
        <end position="395"/>
    </location>
</feature>
<evidence type="ECO:0000313" key="10">
    <source>
        <dbReference type="Proteomes" id="UP000034961"/>
    </source>
</evidence>
<proteinExistence type="predicted"/>
<feature type="transmembrane region" description="Helical" evidence="8">
    <location>
        <begin position="348"/>
        <end position="364"/>
    </location>
</feature>
<gene>
    <name evidence="9" type="ORF">UU41_C0002G0015</name>
</gene>
<evidence type="ECO:0000256" key="1">
    <source>
        <dbReference type="ARBA" id="ARBA00004651"/>
    </source>
</evidence>
<keyword evidence="2" id="KW-1003">Cell membrane</keyword>
<name>A0A0G0V1U1_9BACT</name>
<evidence type="ECO:0000313" key="9">
    <source>
        <dbReference type="EMBL" id="KKR94894.1"/>
    </source>
</evidence>
<keyword evidence="7 8" id="KW-0472">Membrane</keyword>
<dbReference type="GO" id="GO:0005886">
    <property type="term" value="C:plasma membrane"/>
    <property type="evidence" value="ECO:0007669"/>
    <property type="project" value="UniProtKB-SubCell"/>
</dbReference>
<comment type="subcellular location">
    <subcellularLocation>
        <location evidence="1">Cell membrane</location>
        <topology evidence="1">Multi-pass membrane protein</topology>
    </subcellularLocation>
</comment>
<dbReference type="PANTHER" id="PTHR33908:SF3">
    <property type="entry name" value="UNDECAPRENYL PHOSPHATE-ALPHA-4-AMINO-4-DEOXY-L-ARABINOSE ARABINOSYL TRANSFERASE"/>
    <property type="match status" value="1"/>
</dbReference>
<sequence length="553" mass="63379">MKKQTFLFLIIIIVAALLRFWQLGKVPVSLNWDEVALGYNAYSVMQTGKDEFGQSFPILLRSYDDYKPAFYMYLIMPLISLFGLSEVAVRLPSAMAGVVGVVLTYFLTKELMKDQRERKDKKKITNYLPLLTSFLLAISPWHIQFSRAAFEANVSLMFTLAGILLLLKSIRNSFYLIPAAILFSLTYYTYQSAKVFTTLLVGLLIVLYWKDRIKIDRIRIVSGLLFILLSVPFFWVTLTNPDALLRAKGVSVFTEENPRYAKSIVRIAESYEQKDVFGIVLNNRRIVHGINVVNGYLSHFNPEWLFLPGTQYRFQAPGTGLLYLFEMPFMLVGIYSFVFGPFSRKTKLLVFGIIALTPIAASITRDVPHPIRVLTFLPMFQLLTALGLITIILWLGKRHMIFRWGGYMIIVLLAFLNVAQYLDNYFIQYNRIGSTVWQYGYKEATAKVKELENKYDKIVFSNIEPLEQSYMFYLFYSQYDPKTYLEQGGTVSGGFAEPHAFGKYEFRPITPEDNKQNILLIGRPADIPETARQINIIEYLEGTPAIVIADGNS</sequence>
<feature type="transmembrane region" description="Helical" evidence="8">
    <location>
        <begin position="404"/>
        <end position="422"/>
    </location>
</feature>
<dbReference type="PANTHER" id="PTHR33908">
    <property type="entry name" value="MANNOSYLTRANSFERASE YKCB-RELATED"/>
    <property type="match status" value="1"/>
</dbReference>
<keyword evidence="4" id="KW-0808">Transferase</keyword>
<comment type="caution">
    <text evidence="9">The sequence shown here is derived from an EMBL/GenBank/DDBJ whole genome shotgun (WGS) entry which is preliminary data.</text>
</comment>
<evidence type="ECO:0000256" key="6">
    <source>
        <dbReference type="ARBA" id="ARBA00022989"/>
    </source>
</evidence>
<organism evidence="9 10">
    <name type="scientific">Candidatus Roizmanbacteria bacterium GW2011_GWA1_41_13</name>
    <dbReference type="NCBI Taxonomy" id="1618474"/>
    <lineage>
        <taxon>Bacteria</taxon>
        <taxon>Candidatus Roizmaniibacteriota</taxon>
    </lineage>
</organism>
<evidence type="ECO:0000256" key="3">
    <source>
        <dbReference type="ARBA" id="ARBA00022676"/>
    </source>
</evidence>
<dbReference type="GO" id="GO:0010041">
    <property type="term" value="P:response to iron(III) ion"/>
    <property type="evidence" value="ECO:0007669"/>
    <property type="project" value="TreeGrafter"/>
</dbReference>
<evidence type="ECO:0000256" key="7">
    <source>
        <dbReference type="ARBA" id="ARBA00023136"/>
    </source>
</evidence>
<dbReference type="AlphaFoldDB" id="A0A0G0V1U1"/>
<evidence type="ECO:0008006" key="11">
    <source>
        <dbReference type="Google" id="ProtNLM"/>
    </source>
</evidence>
<dbReference type="EMBL" id="LCAN01000002">
    <property type="protein sequence ID" value="KKR94894.1"/>
    <property type="molecule type" value="Genomic_DNA"/>
</dbReference>
<feature type="transmembrane region" description="Helical" evidence="8">
    <location>
        <begin position="124"/>
        <end position="143"/>
    </location>
</feature>
<dbReference type="GO" id="GO:0009103">
    <property type="term" value="P:lipopolysaccharide biosynthetic process"/>
    <property type="evidence" value="ECO:0007669"/>
    <property type="project" value="UniProtKB-ARBA"/>
</dbReference>
<feature type="transmembrane region" description="Helical" evidence="8">
    <location>
        <begin position="196"/>
        <end position="211"/>
    </location>
</feature>
<dbReference type="Proteomes" id="UP000034961">
    <property type="component" value="Unassembled WGS sequence"/>
</dbReference>
<feature type="transmembrane region" description="Helical" evidence="8">
    <location>
        <begin position="149"/>
        <end position="167"/>
    </location>
</feature>
<reference evidence="9 10" key="1">
    <citation type="journal article" date="2015" name="Nature">
        <title>rRNA introns, odd ribosomes, and small enigmatic genomes across a large radiation of phyla.</title>
        <authorList>
            <person name="Brown C.T."/>
            <person name="Hug L.A."/>
            <person name="Thomas B.C."/>
            <person name="Sharon I."/>
            <person name="Castelle C.J."/>
            <person name="Singh A."/>
            <person name="Wilkins M.J."/>
            <person name="Williams K.H."/>
            <person name="Banfield J.F."/>
        </authorList>
    </citation>
    <scope>NUCLEOTIDE SEQUENCE [LARGE SCALE GENOMIC DNA]</scope>
</reference>
<dbReference type="GO" id="GO:0016763">
    <property type="term" value="F:pentosyltransferase activity"/>
    <property type="evidence" value="ECO:0007669"/>
    <property type="project" value="TreeGrafter"/>
</dbReference>
<feature type="transmembrane region" description="Helical" evidence="8">
    <location>
        <begin position="321"/>
        <end position="341"/>
    </location>
</feature>
<protein>
    <recommendedName>
        <fullName evidence="11">Glycosyltransferase RgtA/B/C/D-like domain-containing protein</fullName>
    </recommendedName>
</protein>
<keyword evidence="5 8" id="KW-0812">Transmembrane</keyword>
<evidence type="ECO:0000256" key="5">
    <source>
        <dbReference type="ARBA" id="ARBA00022692"/>
    </source>
</evidence>
<feature type="transmembrane region" description="Helical" evidence="8">
    <location>
        <begin position="218"/>
        <end position="238"/>
    </location>
</feature>
<evidence type="ECO:0000256" key="4">
    <source>
        <dbReference type="ARBA" id="ARBA00022679"/>
    </source>
</evidence>
<evidence type="ECO:0000256" key="2">
    <source>
        <dbReference type="ARBA" id="ARBA00022475"/>
    </source>
</evidence>
<feature type="transmembrane region" description="Helical" evidence="8">
    <location>
        <begin position="70"/>
        <end position="88"/>
    </location>
</feature>
<feature type="transmembrane region" description="Helical" evidence="8">
    <location>
        <begin position="6"/>
        <end position="21"/>
    </location>
</feature>
<dbReference type="InterPro" id="IPR050297">
    <property type="entry name" value="LipidA_mod_glycosyltrf_83"/>
</dbReference>
<accession>A0A0G0V1U1</accession>
<keyword evidence="6 8" id="KW-1133">Transmembrane helix</keyword>
<keyword evidence="3" id="KW-0328">Glycosyltransferase</keyword>
<evidence type="ECO:0000256" key="8">
    <source>
        <dbReference type="SAM" id="Phobius"/>
    </source>
</evidence>